<dbReference type="EC" id="1.4.99.-" evidence="3"/>
<name>A0A840AZE7_9HYPH</name>
<dbReference type="SUPFAM" id="SSF54373">
    <property type="entry name" value="FAD-linked reductases, C-terminal domain"/>
    <property type="match status" value="1"/>
</dbReference>
<dbReference type="SUPFAM" id="SSF51905">
    <property type="entry name" value="FAD/NAD(P)-binding domain"/>
    <property type="match status" value="1"/>
</dbReference>
<dbReference type="InterPro" id="IPR036188">
    <property type="entry name" value="FAD/NAD-bd_sf"/>
</dbReference>
<evidence type="ECO:0000313" key="4">
    <source>
        <dbReference type="Proteomes" id="UP000553963"/>
    </source>
</evidence>
<reference evidence="3 4" key="1">
    <citation type="submission" date="2020-08" db="EMBL/GenBank/DDBJ databases">
        <title>Genomic Encyclopedia of Type Strains, Phase IV (KMG-IV): sequencing the most valuable type-strain genomes for metagenomic binning, comparative biology and taxonomic classification.</title>
        <authorList>
            <person name="Goeker M."/>
        </authorList>
    </citation>
    <scope>NUCLEOTIDE SEQUENCE [LARGE SCALE GENOMIC DNA]</scope>
    <source>
        <strain evidence="3 4">DSM 25966</strain>
    </source>
</reference>
<evidence type="ECO:0000259" key="2">
    <source>
        <dbReference type="Pfam" id="PF01266"/>
    </source>
</evidence>
<keyword evidence="4" id="KW-1185">Reference proteome</keyword>
<organism evidence="3 4">
    <name type="scientific">Kaistia hirudinis</name>
    <dbReference type="NCBI Taxonomy" id="1293440"/>
    <lineage>
        <taxon>Bacteria</taxon>
        <taxon>Pseudomonadati</taxon>
        <taxon>Pseudomonadota</taxon>
        <taxon>Alphaproteobacteria</taxon>
        <taxon>Hyphomicrobiales</taxon>
        <taxon>Kaistiaceae</taxon>
        <taxon>Kaistia</taxon>
    </lineage>
</organism>
<protein>
    <submittedName>
        <fullName evidence="3">D-amino-acid dehydrogenase</fullName>
        <ecNumber evidence="3">1.4.99.-</ecNumber>
    </submittedName>
</protein>
<dbReference type="PANTHER" id="PTHR13847">
    <property type="entry name" value="SARCOSINE DEHYDROGENASE-RELATED"/>
    <property type="match status" value="1"/>
</dbReference>
<dbReference type="EMBL" id="JACIDS010000009">
    <property type="protein sequence ID" value="MBB3933835.1"/>
    <property type="molecule type" value="Genomic_DNA"/>
</dbReference>
<accession>A0A840AZE7</accession>
<keyword evidence="1 3" id="KW-0560">Oxidoreductase</keyword>
<gene>
    <name evidence="3" type="ORF">GGR25_004915</name>
</gene>
<dbReference type="InterPro" id="IPR006076">
    <property type="entry name" value="FAD-dep_OxRdtase"/>
</dbReference>
<evidence type="ECO:0000313" key="3">
    <source>
        <dbReference type="EMBL" id="MBB3933835.1"/>
    </source>
</evidence>
<comment type="caution">
    <text evidence="3">The sequence shown here is derived from an EMBL/GenBank/DDBJ whole genome shotgun (WGS) entry which is preliminary data.</text>
</comment>
<dbReference type="RefSeq" id="WP_183401494.1">
    <property type="nucleotide sequence ID" value="NZ_JACIDS010000009.1"/>
</dbReference>
<sequence>MISRHDADVVVIGAGIVGLAAAFHLQDAGLRVVLVDPGDERGRASFGNAGVLSRNSIFPVASPGIRSRLAGYALGRDIGVRVRLGSLPHLLPWTRRFLAAADAAHWRASAAVLDPLVARAFDSHVALAERLGARHMIRRNGWLRLYRTRAAFEGSALERAILAEHGVRAEPVDADAIRELEPHLAPRFTDGIFFADSGSVESPGALVALYARAVAERGGRFVTGTVDRLMANEGGFTVSGAGETLKARFVVLAAGARSDRLARQLGYHIPLAAERGYHRHYRPTGNVVLGRPVHDAAGGYVMSPMEGAIRVLTGVELARPDDPPDYRQIEAVTADAGRTIALTEPIEAAPWMGSRPSTPDGRPVIGRAARHPGLVFAFGHGHVGFANGPLTGRIVADLVTDRTPPIEIAGFSPSRFGA</sequence>
<feature type="domain" description="FAD dependent oxidoreductase" evidence="2">
    <location>
        <begin position="8"/>
        <end position="398"/>
    </location>
</feature>
<dbReference type="AlphaFoldDB" id="A0A840AZE7"/>
<evidence type="ECO:0000256" key="1">
    <source>
        <dbReference type="ARBA" id="ARBA00023002"/>
    </source>
</evidence>
<dbReference type="Proteomes" id="UP000553963">
    <property type="component" value="Unassembled WGS sequence"/>
</dbReference>
<dbReference type="Gene3D" id="3.50.50.60">
    <property type="entry name" value="FAD/NAD(P)-binding domain"/>
    <property type="match status" value="2"/>
</dbReference>
<proteinExistence type="predicted"/>
<dbReference type="Pfam" id="PF01266">
    <property type="entry name" value="DAO"/>
    <property type="match status" value="1"/>
</dbReference>
<dbReference type="Gene3D" id="3.30.9.10">
    <property type="entry name" value="D-Amino Acid Oxidase, subunit A, domain 2"/>
    <property type="match status" value="1"/>
</dbReference>
<dbReference type="PANTHER" id="PTHR13847:SF289">
    <property type="entry name" value="GLYCINE OXIDASE"/>
    <property type="match status" value="1"/>
</dbReference>
<dbReference type="GO" id="GO:0016491">
    <property type="term" value="F:oxidoreductase activity"/>
    <property type="evidence" value="ECO:0007669"/>
    <property type="project" value="UniProtKB-KW"/>
</dbReference>
<dbReference type="GO" id="GO:0005737">
    <property type="term" value="C:cytoplasm"/>
    <property type="evidence" value="ECO:0007669"/>
    <property type="project" value="TreeGrafter"/>
</dbReference>